<sequence>MQALALIAILQGETSGRARRAIRARVSYFLQIFHELGPFARACLMAVTYVAPPHNMAWVWRRAPYNERDCRNLKG</sequence>
<keyword evidence="2" id="KW-1185">Reference proteome</keyword>
<name>A0ABY7NRZ9_9SPHN</name>
<dbReference type="EMBL" id="CP115174">
    <property type="protein sequence ID" value="WBO22739.1"/>
    <property type="molecule type" value="Genomic_DNA"/>
</dbReference>
<evidence type="ECO:0000313" key="1">
    <source>
        <dbReference type="EMBL" id="WBO22739.1"/>
    </source>
</evidence>
<proteinExistence type="predicted"/>
<protein>
    <submittedName>
        <fullName evidence="1">Uncharacterized protein</fullName>
    </submittedName>
</protein>
<gene>
    <name evidence="1" type="ORF">PBT88_00870</name>
</gene>
<dbReference type="RefSeq" id="WP_270077379.1">
    <property type="nucleotide sequence ID" value="NZ_CP115174.1"/>
</dbReference>
<organism evidence="1 2">
    <name type="scientific">Sphingomonas abietis</name>
    <dbReference type="NCBI Taxonomy" id="3012344"/>
    <lineage>
        <taxon>Bacteria</taxon>
        <taxon>Pseudomonadati</taxon>
        <taxon>Pseudomonadota</taxon>
        <taxon>Alphaproteobacteria</taxon>
        <taxon>Sphingomonadales</taxon>
        <taxon>Sphingomonadaceae</taxon>
        <taxon>Sphingomonas</taxon>
    </lineage>
</organism>
<dbReference type="Proteomes" id="UP001210865">
    <property type="component" value="Chromosome"/>
</dbReference>
<evidence type="ECO:0000313" key="2">
    <source>
        <dbReference type="Proteomes" id="UP001210865"/>
    </source>
</evidence>
<accession>A0ABY7NRZ9</accession>
<reference evidence="1 2" key="1">
    <citation type="submission" date="2022-12" db="EMBL/GenBank/DDBJ databases">
        <title>Sphingomonas abieness sp. nov., an endophytic bacterium isolated from Abies koreana.</title>
        <authorList>
            <person name="Jiang L."/>
            <person name="Lee J."/>
        </authorList>
    </citation>
    <scope>NUCLEOTIDE SEQUENCE [LARGE SCALE GENOMIC DNA]</scope>
    <source>
        <strain evidence="2">PAMB 00755</strain>
    </source>
</reference>